<gene>
    <name evidence="3" type="ORF">SDC9_106441</name>
</gene>
<dbReference type="Pfam" id="PF07332">
    <property type="entry name" value="Phage_holin_3_6"/>
    <property type="match status" value="1"/>
</dbReference>
<evidence type="ECO:0000256" key="2">
    <source>
        <dbReference type="SAM" id="Phobius"/>
    </source>
</evidence>
<keyword evidence="2" id="KW-1133">Transmembrane helix</keyword>
<name>A0A645B3E1_9ZZZZ</name>
<feature type="transmembrane region" description="Helical" evidence="2">
    <location>
        <begin position="61"/>
        <end position="83"/>
    </location>
</feature>
<evidence type="ECO:0008006" key="4">
    <source>
        <dbReference type="Google" id="ProtNLM"/>
    </source>
</evidence>
<feature type="region of interest" description="Disordered" evidence="1">
    <location>
        <begin position="83"/>
        <end position="105"/>
    </location>
</feature>
<sequence>MSRLTELVLSFFDLMEAEGRELREQAQIVTRGAIMLFFGGVLLTAGLLAAGYALYLTLARLLGAPAAAFIVALLLGAAGMTLISKSSPRNNGGAERAESKNEDAD</sequence>
<organism evidence="3">
    <name type="scientific">bioreactor metagenome</name>
    <dbReference type="NCBI Taxonomy" id="1076179"/>
    <lineage>
        <taxon>unclassified sequences</taxon>
        <taxon>metagenomes</taxon>
        <taxon>ecological metagenomes</taxon>
    </lineage>
</organism>
<dbReference type="AlphaFoldDB" id="A0A645B3E1"/>
<accession>A0A645B3E1</accession>
<evidence type="ECO:0000313" key="3">
    <source>
        <dbReference type="EMBL" id="MPM59596.1"/>
    </source>
</evidence>
<feature type="compositionally biased region" description="Basic and acidic residues" evidence="1">
    <location>
        <begin position="95"/>
        <end position="105"/>
    </location>
</feature>
<keyword evidence="2" id="KW-0812">Transmembrane</keyword>
<feature type="transmembrane region" description="Helical" evidence="2">
    <location>
        <begin position="33"/>
        <end position="55"/>
    </location>
</feature>
<protein>
    <recommendedName>
        <fullName evidence="4">Phage holin family protein</fullName>
    </recommendedName>
</protein>
<dbReference type="InterPro" id="IPR009937">
    <property type="entry name" value="Phage_holin_3_6"/>
</dbReference>
<proteinExistence type="predicted"/>
<evidence type="ECO:0000256" key="1">
    <source>
        <dbReference type="SAM" id="MobiDB-lite"/>
    </source>
</evidence>
<keyword evidence="2" id="KW-0472">Membrane</keyword>
<reference evidence="3" key="1">
    <citation type="submission" date="2019-08" db="EMBL/GenBank/DDBJ databases">
        <authorList>
            <person name="Kucharzyk K."/>
            <person name="Murdoch R.W."/>
            <person name="Higgins S."/>
            <person name="Loffler F."/>
        </authorList>
    </citation>
    <scope>NUCLEOTIDE SEQUENCE</scope>
</reference>
<comment type="caution">
    <text evidence="3">The sequence shown here is derived from an EMBL/GenBank/DDBJ whole genome shotgun (WGS) entry which is preliminary data.</text>
</comment>
<dbReference type="EMBL" id="VSSQ01017367">
    <property type="protein sequence ID" value="MPM59596.1"/>
    <property type="molecule type" value="Genomic_DNA"/>
</dbReference>